<keyword evidence="4 9" id="KW-0274">FAD</keyword>
<dbReference type="InterPro" id="IPR008255">
    <property type="entry name" value="Pyr_nucl-diS_OxRdtase_2_AS"/>
</dbReference>
<dbReference type="GO" id="GO:0005829">
    <property type="term" value="C:cytosol"/>
    <property type="evidence" value="ECO:0007669"/>
    <property type="project" value="UniProtKB-ARBA"/>
</dbReference>
<dbReference type="InterPro" id="IPR012081">
    <property type="entry name" value="Alkyl_hydroperoxide_Rdtase_suF"/>
</dbReference>
<dbReference type="CDD" id="cd03026">
    <property type="entry name" value="AhpF_NTD_C"/>
    <property type="match status" value="1"/>
</dbReference>
<dbReference type="PIRSF" id="PIRSF000238">
    <property type="entry name" value="AhpF"/>
    <property type="match status" value="1"/>
</dbReference>
<keyword evidence="3" id="KW-0285">Flavoprotein</keyword>
<dbReference type="GO" id="GO:0016668">
    <property type="term" value="F:oxidoreductase activity, acting on a sulfur group of donors, NAD(P) as acceptor"/>
    <property type="evidence" value="ECO:0007669"/>
    <property type="project" value="UniProtKB-ARBA"/>
</dbReference>
<dbReference type="GO" id="GO:0000302">
    <property type="term" value="P:response to reactive oxygen species"/>
    <property type="evidence" value="ECO:0007669"/>
    <property type="project" value="InterPro"/>
</dbReference>
<comment type="similarity">
    <text evidence="1">Belongs to the class-II pyridine nucleotide-disulfide oxidoreductase family.</text>
</comment>
<feature type="domain" description="Thioredoxin-like fold" evidence="12">
    <location>
        <begin position="124"/>
        <end position="194"/>
    </location>
</feature>
<evidence type="ECO:0000313" key="14">
    <source>
        <dbReference type="Proteomes" id="UP000283387"/>
    </source>
</evidence>
<feature type="binding site" evidence="9">
    <location>
        <begin position="353"/>
        <end position="367"/>
    </location>
    <ligand>
        <name>NAD(+)</name>
        <dbReference type="ChEBI" id="CHEBI:57540"/>
    </ligand>
</feature>
<dbReference type="InterPro" id="IPR050097">
    <property type="entry name" value="Ferredoxin-NADP_redctase_2"/>
</dbReference>
<evidence type="ECO:0000256" key="8">
    <source>
        <dbReference type="ARBA" id="ARBA00023284"/>
    </source>
</evidence>
<keyword evidence="8 10" id="KW-0676">Redox-active center</keyword>
<keyword evidence="14" id="KW-1185">Reference proteome</keyword>
<dbReference type="PROSITE" id="PS00573">
    <property type="entry name" value="PYRIDINE_REDOX_2"/>
    <property type="match status" value="1"/>
</dbReference>
<dbReference type="InterPro" id="IPR036249">
    <property type="entry name" value="Thioredoxin-like_sf"/>
</dbReference>
<keyword evidence="9" id="KW-0521">NADP</keyword>
<sequence>MLNQGLKDQVKAVFAGLKNNYTFQVTAAASHPSKADLVSLLEDVASCSEKINVQQTEGEGLSFNILKNGEANPITFRAIPNGHEFTTLLLAVLNLDGIGKNLPDEAMTKRIQALKNPVQLKSYISLTCTNCPDVVQALNIVAILNPNIQHELIDGGINQEEVEKLNIQAVPAVYANGELLHVGRSSLGELIEKIETLSGSSYQAEAGPAKTYDVIVAGGGPAGVSAAIYSARKGFSVAIVAEKIGGQVTETVDIENMISVNKTTGAQLSANLKQHISDYQIDVMENRRVTEVEVIDGLKTVKTSLGETLIAPALIIATGASWRKLNVPGESQYIGSGVAFCTHCDGPFYKGKKVAVIGGGNSGLEAAIDLSSIASEVTVLEFMDTLKGDQVLQDKLATLPNVKVITNAQTKEVIGDGGKVTALDFKHRSTEAEERLNLDGVFVQIGLTANSEVFANVVDRNRAGEIIIDAHCRTKQAGIYAAGDVSEVPYKQIVIAMGEGSKAALSAFDDKIKGLQLGVVPEAMTAN</sequence>
<dbReference type="AlphaFoldDB" id="A0A419VV78"/>
<evidence type="ECO:0000256" key="7">
    <source>
        <dbReference type="ARBA" id="ARBA00023157"/>
    </source>
</evidence>
<dbReference type="EMBL" id="RAPN01000005">
    <property type="protein sequence ID" value="RKD86038.1"/>
    <property type="molecule type" value="Genomic_DNA"/>
</dbReference>
<feature type="disulfide bond" description="Redox-active" evidence="10">
    <location>
        <begin position="341"/>
        <end position="344"/>
    </location>
</feature>
<dbReference type="GO" id="GO:0050660">
    <property type="term" value="F:flavin adenine dinucleotide binding"/>
    <property type="evidence" value="ECO:0007669"/>
    <property type="project" value="InterPro"/>
</dbReference>
<reference evidence="13 14" key="1">
    <citation type="submission" date="2018-09" db="EMBL/GenBank/DDBJ databases">
        <title>Genomic Encyclopedia of Archaeal and Bacterial Type Strains, Phase II (KMG-II): from individual species to whole genera.</title>
        <authorList>
            <person name="Goeker M."/>
        </authorList>
    </citation>
    <scope>NUCLEOTIDE SEQUENCE [LARGE SCALE GENOMIC DNA]</scope>
    <source>
        <strain evidence="13 14">DSM 27148</strain>
    </source>
</reference>
<dbReference type="Pfam" id="PF07992">
    <property type="entry name" value="Pyr_redox_2"/>
    <property type="match status" value="1"/>
</dbReference>
<keyword evidence="6 9" id="KW-0520">NAD</keyword>
<evidence type="ECO:0000256" key="10">
    <source>
        <dbReference type="PIRSR" id="PIRSR000238-2"/>
    </source>
</evidence>
<dbReference type="NCBIfam" id="TIGR03140">
    <property type="entry name" value="AhpF"/>
    <property type="match status" value="1"/>
</dbReference>
<dbReference type="PRINTS" id="PR00368">
    <property type="entry name" value="FADPNR"/>
</dbReference>
<keyword evidence="7 10" id="KW-1015">Disulfide bond</keyword>
<dbReference type="Gene3D" id="3.40.30.80">
    <property type="match status" value="1"/>
</dbReference>
<dbReference type="Pfam" id="PF13192">
    <property type="entry name" value="Thioredoxin_3"/>
    <property type="match status" value="1"/>
</dbReference>
<proteinExistence type="inferred from homology"/>
<evidence type="ECO:0000256" key="2">
    <source>
        <dbReference type="ARBA" id="ARBA00011738"/>
    </source>
</evidence>
<dbReference type="InterPro" id="IPR012336">
    <property type="entry name" value="Thioredoxin-like_fold"/>
</dbReference>
<dbReference type="InterPro" id="IPR044142">
    <property type="entry name" value="AhpF_NTD_N"/>
</dbReference>
<evidence type="ECO:0000259" key="12">
    <source>
        <dbReference type="Pfam" id="PF13192"/>
    </source>
</evidence>
<dbReference type="PANTHER" id="PTHR48105">
    <property type="entry name" value="THIOREDOXIN REDUCTASE 1-RELATED-RELATED"/>
    <property type="match status" value="1"/>
</dbReference>
<evidence type="ECO:0000256" key="9">
    <source>
        <dbReference type="PIRSR" id="PIRSR000238-1"/>
    </source>
</evidence>
<evidence type="ECO:0000313" key="13">
    <source>
        <dbReference type="EMBL" id="RKD86038.1"/>
    </source>
</evidence>
<dbReference type="FunFam" id="3.50.50.60:FF:000007">
    <property type="entry name" value="Alkyl hydroperoxide reductase, F subunit"/>
    <property type="match status" value="1"/>
</dbReference>
<dbReference type="SUPFAM" id="SSF52833">
    <property type="entry name" value="Thioredoxin-like"/>
    <property type="match status" value="2"/>
</dbReference>
<dbReference type="SUPFAM" id="SSF51905">
    <property type="entry name" value="FAD/NAD(P)-binding domain"/>
    <property type="match status" value="1"/>
</dbReference>
<dbReference type="RefSeq" id="WP_120275352.1">
    <property type="nucleotide sequence ID" value="NZ_RAPN01000005.1"/>
</dbReference>
<dbReference type="InterPro" id="IPR023753">
    <property type="entry name" value="FAD/NAD-binding_dom"/>
</dbReference>
<dbReference type="GO" id="GO:0032991">
    <property type="term" value="C:protein-containing complex"/>
    <property type="evidence" value="ECO:0007669"/>
    <property type="project" value="UniProtKB-ARBA"/>
</dbReference>
<feature type="domain" description="FAD/NAD(P)-binding" evidence="11">
    <location>
        <begin position="212"/>
        <end position="500"/>
    </location>
</feature>
<dbReference type="GO" id="GO:0102039">
    <property type="term" value="F:NADH-dependent peroxiredoxin activity"/>
    <property type="evidence" value="ECO:0007669"/>
    <property type="project" value="InterPro"/>
</dbReference>
<dbReference type="InterPro" id="IPR044141">
    <property type="entry name" value="AhpF_NTD_C"/>
</dbReference>
<accession>A0A419VV78</accession>
<feature type="binding site" evidence="9">
    <location>
        <begin position="213"/>
        <end position="228"/>
    </location>
    <ligand>
        <name>FAD</name>
        <dbReference type="ChEBI" id="CHEBI:57692"/>
    </ligand>
</feature>
<dbReference type="PRINTS" id="PR00469">
    <property type="entry name" value="PNDRDTASEII"/>
</dbReference>
<protein>
    <submittedName>
        <fullName evidence="13">Alkyl hydroperoxide reductase subunit F</fullName>
    </submittedName>
</protein>
<dbReference type="Gene3D" id="3.50.50.60">
    <property type="entry name" value="FAD/NAD(P)-binding domain"/>
    <property type="match status" value="2"/>
</dbReference>
<comment type="cofactor">
    <cofactor evidence="9">
        <name>FAD</name>
        <dbReference type="ChEBI" id="CHEBI:57692"/>
    </cofactor>
    <text evidence="9">Binds 1 FAD per subunit.</text>
</comment>
<dbReference type="GO" id="GO:0051287">
    <property type="term" value="F:NAD binding"/>
    <property type="evidence" value="ECO:0007669"/>
    <property type="project" value="InterPro"/>
</dbReference>
<evidence type="ECO:0000259" key="11">
    <source>
        <dbReference type="Pfam" id="PF07992"/>
    </source>
</evidence>
<comment type="subunit">
    <text evidence="2">Homodimer.</text>
</comment>
<organism evidence="13 14">
    <name type="scientific">Mangrovibacterium diazotrophicum</name>
    <dbReference type="NCBI Taxonomy" id="1261403"/>
    <lineage>
        <taxon>Bacteria</taxon>
        <taxon>Pseudomonadati</taxon>
        <taxon>Bacteroidota</taxon>
        <taxon>Bacteroidia</taxon>
        <taxon>Marinilabiliales</taxon>
        <taxon>Prolixibacteraceae</taxon>
        <taxon>Mangrovibacterium</taxon>
    </lineage>
</organism>
<evidence type="ECO:0000256" key="6">
    <source>
        <dbReference type="ARBA" id="ARBA00023027"/>
    </source>
</evidence>
<dbReference type="OrthoDB" id="9806179at2"/>
<feature type="binding site" evidence="9">
    <location>
        <begin position="474"/>
        <end position="484"/>
    </location>
    <ligand>
        <name>FAD</name>
        <dbReference type="ChEBI" id="CHEBI:57692"/>
    </ligand>
</feature>
<evidence type="ECO:0000256" key="3">
    <source>
        <dbReference type="ARBA" id="ARBA00022630"/>
    </source>
</evidence>
<name>A0A419VV78_9BACT</name>
<evidence type="ECO:0000256" key="4">
    <source>
        <dbReference type="ARBA" id="ARBA00022827"/>
    </source>
</evidence>
<dbReference type="PROSITE" id="PS51354">
    <property type="entry name" value="GLUTAREDOXIN_2"/>
    <property type="match status" value="1"/>
</dbReference>
<dbReference type="CDD" id="cd02974">
    <property type="entry name" value="AhpF_NTD_N"/>
    <property type="match status" value="1"/>
</dbReference>
<keyword evidence="5" id="KW-0560">Oxidoreductase</keyword>
<comment type="caution">
    <text evidence="13">The sequence shown here is derived from an EMBL/GenBank/DDBJ whole genome shotgun (WGS) entry which is preliminary data.</text>
</comment>
<evidence type="ECO:0000256" key="1">
    <source>
        <dbReference type="ARBA" id="ARBA00009333"/>
    </source>
</evidence>
<gene>
    <name evidence="13" type="ORF">BC643_4354</name>
</gene>
<evidence type="ECO:0000256" key="5">
    <source>
        <dbReference type="ARBA" id="ARBA00023002"/>
    </source>
</evidence>
<dbReference type="Proteomes" id="UP000283387">
    <property type="component" value="Unassembled WGS sequence"/>
</dbReference>
<dbReference type="InterPro" id="IPR036188">
    <property type="entry name" value="FAD/NAD-bd_sf"/>
</dbReference>